<dbReference type="GeneID" id="71982143"/>
<protein>
    <submittedName>
        <fullName evidence="1">Uncharacterized protein</fullName>
    </submittedName>
</protein>
<organism evidence="1 2">
    <name type="scientific">Passalora fulva</name>
    <name type="common">Tomato leaf mold</name>
    <name type="synonym">Cladosporium fulvum</name>
    <dbReference type="NCBI Taxonomy" id="5499"/>
    <lineage>
        <taxon>Eukaryota</taxon>
        <taxon>Fungi</taxon>
        <taxon>Dikarya</taxon>
        <taxon>Ascomycota</taxon>
        <taxon>Pezizomycotina</taxon>
        <taxon>Dothideomycetes</taxon>
        <taxon>Dothideomycetidae</taxon>
        <taxon>Mycosphaerellales</taxon>
        <taxon>Mycosphaerellaceae</taxon>
        <taxon>Fulvia</taxon>
    </lineage>
</organism>
<dbReference type="EMBL" id="CP090163">
    <property type="protein sequence ID" value="UJO12206.1"/>
    <property type="molecule type" value="Genomic_DNA"/>
</dbReference>
<evidence type="ECO:0000313" key="2">
    <source>
        <dbReference type="Proteomes" id="UP000756132"/>
    </source>
</evidence>
<dbReference type="RefSeq" id="XP_047756572.1">
    <property type="nucleotide sequence ID" value="XM_047901413.1"/>
</dbReference>
<keyword evidence="2" id="KW-1185">Reference proteome</keyword>
<accession>A0A9Q8L7I0</accession>
<name>A0A9Q8L7I0_PASFU</name>
<dbReference type="AlphaFoldDB" id="A0A9Q8L7I0"/>
<reference evidence="1" key="2">
    <citation type="journal article" date="2022" name="Microb. Genom.">
        <title>A chromosome-scale genome assembly of the tomato pathogen Cladosporium fulvum reveals a compartmentalized genome architecture and the presence of a dispensable chromosome.</title>
        <authorList>
            <person name="Zaccaron A.Z."/>
            <person name="Chen L.H."/>
            <person name="Samaras A."/>
            <person name="Stergiopoulos I."/>
        </authorList>
    </citation>
    <scope>NUCLEOTIDE SEQUENCE</scope>
    <source>
        <strain evidence="1">Race5_Kim</strain>
    </source>
</reference>
<gene>
    <name evidence="1" type="ORF">CLAFUR5_02265</name>
</gene>
<reference evidence="1" key="1">
    <citation type="submission" date="2021-12" db="EMBL/GenBank/DDBJ databases">
        <authorList>
            <person name="Zaccaron A."/>
            <person name="Stergiopoulos I."/>
        </authorList>
    </citation>
    <scope>NUCLEOTIDE SEQUENCE</scope>
    <source>
        <strain evidence="1">Race5_Kim</strain>
    </source>
</reference>
<dbReference type="KEGG" id="ffu:CLAFUR5_02265"/>
<proteinExistence type="predicted"/>
<dbReference type="Proteomes" id="UP000756132">
    <property type="component" value="Chromosome 1"/>
</dbReference>
<sequence>MTPRPLAATLSAAVKDQILDAIMTTVTHIHDATDIMAFCKVLFGEAETERANEVRKIDAQQHFEIDGSTGEAPANRSSARAYVLLVDAGEEHNAREWSGLIMGKHFQRLDIEAEVENVRGGF</sequence>
<evidence type="ECO:0000313" key="1">
    <source>
        <dbReference type="EMBL" id="UJO12206.1"/>
    </source>
</evidence>